<keyword evidence="1" id="KW-0812">Transmembrane</keyword>
<reference evidence="2" key="1">
    <citation type="submission" date="2018-02" db="EMBL/GenBank/DDBJ databases">
        <title>Rhizophora mucronata_Transcriptome.</title>
        <authorList>
            <person name="Meera S.P."/>
            <person name="Sreeshan A."/>
            <person name="Augustine A."/>
        </authorList>
    </citation>
    <scope>NUCLEOTIDE SEQUENCE</scope>
    <source>
        <tissue evidence="2">Leaf</tissue>
    </source>
</reference>
<protein>
    <submittedName>
        <fullName evidence="2">Putative polygalacturonase</fullName>
    </submittedName>
</protein>
<dbReference type="AlphaFoldDB" id="A0A2P2LUK7"/>
<sequence>MHLIFPFLFLLSPLTFLLVTFLLVGSFPNLSIESSFLTLFCLALSLSFIIIILLLLQDHLNLRKCPGSPCSLYSSASSFRALLRKKW</sequence>
<evidence type="ECO:0000313" key="2">
    <source>
        <dbReference type="EMBL" id="MBX21652.1"/>
    </source>
</evidence>
<proteinExistence type="predicted"/>
<evidence type="ECO:0000256" key="1">
    <source>
        <dbReference type="SAM" id="Phobius"/>
    </source>
</evidence>
<keyword evidence="1" id="KW-1133">Transmembrane helix</keyword>
<organism evidence="2">
    <name type="scientific">Rhizophora mucronata</name>
    <name type="common">Asiatic mangrove</name>
    <dbReference type="NCBI Taxonomy" id="61149"/>
    <lineage>
        <taxon>Eukaryota</taxon>
        <taxon>Viridiplantae</taxon>
        <taxon>Streptophyta</taxon>
        <taxon>Embryophyta</taxon>
        <taxon>Tracheophyta</taxon>
        <taxon>Spermatophyta</taxon>
        <taxon>Magnoliopsida</taxon>
        <taxon>eudicotyledons</taxon>
        <taxon>Gunneridae</taxon>
        <taxon>Pentapetalae</taxon>
        <taxon>rosids</taxon>
        <taxon>fabids</taxon>
        <taxon>Malpighiales</taxon>
        <taxon>Rhizophoraceae</taxon>
        <taxon>Rhizophora</taxon>
    </lineage>
</organism>
<keyword evidence="1" id="KW-0472">Membrane</keyword>
<name>A0A2P2LUK7_RHIMU</name>
<accession>A0A2P2LUK7</accession>
<feature type="transmembrane region" description="Helical" evidence="1">
    <location>
        <begin position="36"/>
        <end position="56"/>
    </location>
</feature>
<dbReference type="EMBL" id="GGEC01041168">
    <property type="protein sequence ID" value="MBX21652.1"/>
    <property type="molecule type" value="Transcribed_RNA"/>
</dbReference>